<evidence type="ECO:0000313" key="2">
    <source>
        <dbReference type="Proteomes" id="UP000181976"/>
    </source>
</evidence>
<proteinExistence type="predicted"/>
<dbReference type="AlphaFoldDB" id="A0A1I2FDE5"/>
<dbReference type="GO" id="GO:0008237">
    <property type="term" value="F:metallopeptidase activity"/>
    <property type="evidence" value="ECO:0007669"/>
    <property type="project" value="InterPro"/>
</dbReference>
<dbReference type="RefSeq" id="WP_010528607.1">
    <property type="nucleotide sequence ID" value="NZ_AFSL01000089.1"/>
</dbReference>
<dbReference type="Proteomes" id="UP000181976">
    <property type="component" value="Unassembled WGS sequence"/>
</dbReference>
<protein>
    <submittedName>
        <fullName evidence="1">Alpha-glucosidase</fullName>
    </submittedName>
</protein>
<keyword evidence="2" id="KW-1185">Reference proteome</keyword>
<dbReference type="eggNOG" id="ENOG502ZHRS">
    <property type="taxonomic scope" value="Bacteria"/>
</dbReference>
<dbReference type="Gene3D" id="3.40.390.10">
    <property type="entry name" value="Collagenase (Catalytic Domain)"/>
    <property type="match status" value="1"/>
</dbReference>
<dbReference type="STRING" id="385682.SAMN05444380_1286"/>
<reference evidence="1 2" key="1">
    <citation type="submission" date="2016-10" db="EMBL/GenBank/DDBJ databases">
        <authorList>
            <person name="de Groot N.N."/>
        </authorList>
    </citation>
    <scope>NUCLEOTIDE SEQUENCE [LARGE SCALE GENOMIC DNA]</scope>
    <source>
        <strain evidence="1 2">DSM 19012</strain>
    </source>
</reference>
<accession>A0A1I2FDE5</accession>
<sequence>MKKNTVLICVFTCLFLCWNGLITGRGKIKDTKGKVFQIIRPPDSLNFNGFYKKYVNVNGIHIISSHRVPDSAIFVACRIIDFMTKSLPAEVLKQLQKNYTRVGIMARYEGTTDIPEHAYLKEDTSLNWDVRARGLGGTLELPLTTCAEENLLCYQIDKYHAEDILIHEFAHTIHSVGILPLQPGFNDILQGMLDNAIVHGKYKNTYAATNVWEYWAEGVQNWFNVNAEVAQPDGKHNHVNTRKELEEYDPALYDLLSEYFPDFEAEECPSCHVTM</sequence>
<name>A0A1I2FDE5_9BACT</name>
<dbReference type="SUPFAM" id="SSF55486">
    <property type="entry name" value="Metalloproteases ('zincins'), catalytic domain"/>
    <property type="match status" value="1"/>
</dbReference>
<evidence type="ECO:0000313" key="1">
    <source>
        <dbReference type="EMBL" id="SFF03033.1"/>
    </source>
</evidence>
<organism evidence="1 2">
    <name type="scientific">Thermophagus xiamenensis</name>
    <dbReference type="NCBI Taxonomy" id="385682"/>
    <lineage>
        <taxon>Bacteria</taxon>
        <taxon>Pseudomonadati</taxon>
        <taxon>Bacteroidota</taxon>
        <taxon>Bacteroidia</taxon>
        <taxon>Marinilabiliales</taxon>
        <taxon>Marinilabiliaceae</taxon>
        <taxon>Thermophagus</taxon>
    </lineage>
</organism>
<dbReference type="InParanoid" id="A0A1I2FDE5"/>
<dbReference type="InterPro" id="IPR024079">
    <property type="entry name" value="MetalloPept_cat_dom_sf"/>
</dbReference>
<dbReference type="EMBL" id="FONA01000028">
    <property type="protein sequence ID" value="SFF03033.1"/>
    <property type="molecule type" value="Genomic_DNA"/>
</dbReference>
<gene>
    <name evidence="1" type="ORF">SAMN05444380_1286</name>
</gene>